<sequence>MLIVSDVVTGEAVVVEVRVAQLPSRAAALLIDMTLQVVTLLGASLLVGSLGLLNDPALTTMVYIVLTVLVIVGYPVVFETLTRGRSLGKLALGLRVVSDDGGPERFRQALFRGLAGVLEFWLLSGAPALISSLISEKGKRLGDVFSGTIVISERAPRQYGPPLDMPPTLAPWAATLELSRLPEQVAATARQYLMRWHDLAPAVQHEMGVRIATEMSAFVSPPAPPGVPPFAYLTAVLAERRRREQARLAQRTGAHRPAQQWTGPQGADPWRSGQQWPGHAPPSPPSPPSQPHPAHAPSFQPHPAAPPPYAPPVPGDQPYPPAPYAPPGAAGGPYAPPPPGGQPHPSAPYAPPGSAPQPHARPAYQPAQPRIPLPPPAGPPHPAPPPPPPPAARPPAREPDPTPGGFVPPA</sequence>
<comment type="caution">
    <text evidence="8">The sequence shown here is derived from an EMBL/GenBank/DDBJ whole genome shotgun (WGS) entry which is preliminary data.</text>
</comment>
<feature type="compositionally biased region" description="Pro residues" evidence="5">
    <location>
        <begin position="369"/>
        <end position="393"/>
    </location>
</feature>
<dbReference type="PANTHER" id="PTHR38480">
    <property type="entry name" value="SLR0254 PROTEIN"/>
    <property type="match status" value="1"/>
</dbReference>
<dbReference type="Pfam" id="PF06271">
    <property type="entry name" value="RDD"/>
    <property type="match status" value="1"/>
</dbReference>
<dbReference type="Proteomes" id="UP001501251">
    <property type="component" value="Unassembled WGS sequence"/>
</dbReference>
<feature type="transmembrane region" description="Helical" evidence="6">
    <location>
        <begin position="60"/>
        <end position="78"/>
    </location>
</feature>
<name>A0ABP8BGC4_9ACTN</name>
<protein>
    <recommendedName>
        <fullName evidence="7">RDD domain-containing protein</fullName>
    </recommendedName>
</protein>
<dbReference type="InterPro" id="IPR010432">
    <property type="entry name" value="RDD"/>
</dbReference>
<evidence type="ECO:0000256" key="1">
    <source>
        <dbReference type="ARBA" id="ARBA00004141"/>
    </source>
</evidence>
<evidence type="ECO:0000256" key="5">
    <source>
        <dbReference type="SAM" id="MobiDB-lite"/>
    </source>
</evidence>
<organism evidence="8 9">
    <name type="scientific">Streptosporangium oxazolinicum</name>
    <dbReference type="NCBI Taxonomy" id="909287"/>
    <lineage>
        <taxon>Bacteria</taxon>
        <taxon>Bacillati</taxon>
        <taxon>Actinomycetota</taxon>
        <taxon>Actinomycetes</taxon>
        <taxon>Streptosporangiales</taxon>
        <taxon>Streptosporangiaceae</taxon>
        <taxon>Streptosporangium</taxon>
    </lineage>
</organism>
<accession>A0ABP8BGC4</accession>
<feature type="region of interest" description="Disordered" evidence="5">
    <location>
        <begin position="243"/>
        <end position="410"/>
    </location>
</feature>
<feature type="domain" description="RDD" evidence="7">
    <location>
        <begin position="20"/>
        <end position="146"/>
    </location>
</feature>
<evidence type="ECO:0000313" key="9">
    <source>
        <dbReference type="Proteomes" id="UP001501251"/>
    </source>
</evidence>
<proteinExistence type="predicted"/>
<feature type="compositionally biased region" description="Pro residues" evidence="5">
    <location>
        <begin position="303"/>
        <end position="326"/>
    </location>
</feature>
<evidence type="ECO:0000256" key="4">
    <source>
        <dbReference type="ARBA" id="ARBA00023136"/>
    </source>
</evidence>
<feature type="compositionally biased region" description="Low complexity" evidence="5">
    <location>
        <begin position="292"/>
        <end position="302"/>
    </location>
</feature>
<evidence type="ECO:0000256" key="2">
    <source>
        <dbReference type="ARBA" id="ARBA00022692"/>
    </source>
</evidence>
<evidence type="ECO:0000256" key="6">
    <source>
        <dbReference type="SAM" id="Phobius"/>
    </source>
</evidence>
<feature type="compositionally biased region" description="Pro residues" evidence="5">
    <location>
        <begin position="334"/>
        <end position="355"/>
    </location>
</feature>
<comment type="subcellular location">
    <subcellularLocation>
        <location evidence="1">Membrane</location>
        <topology evidence="1">Multi-pass membrane protein</topology>
    </subcellularLocation>
</comment>
<evidence type="ECO:0000313" key="8">
    <source>
        <dbReference type="EMBL" id="GAA4205961.1"/>
    </source>
</evidence>
<keyword evidence="3 6" id="KW-1133">Transmembrane helix</keyword>
<dbReference type="PANTHER" id="PTHR38480:SF1">
    <property type="entry name" value="SLR0254 PROTEIN"/>
    <property type="match status" value="1"/>
</dbReference>
<gene>
    <name evidence="8" type="ORF">GCM10022252_67360</name>
</gene>
<keyword evidence="2 6" id="KW-0812">Transmembrane</keyword>
<feature type="transmembrane region" description="Helical" evidence="6">
    <location>
        <begin position="33"/>
        <end position="53"/>
    </location>
</feature>
<evidence type="ECO:0000259" key="7">
    <source>
        <dbReference type="Pfam" id="PF06271"/>
    </source>
</evidence>
<keyword evidence="4 6" id="KW-0472">Membrane</keyword>
<feature type="compositionally biased region" description="Pro residues" evidence="5">
    <location>
        <begin position="279"/>
        <end position="291"/>
    </location>
</feature>
<reference evidence="9" key="1">
    <citation type="journal article" date="2019" name="Int. J. Syst. Evol. Microbiol.">
        <title>The Global Catalogue of Microorganisms (GCM) 10K type strain sequencing project: providing services to taxonomists for standard genome sequencing and annotation.</title>
        <authorList>
            <consortium name="The Broad Institute Genomics Platform"/>
            <consortium name="The Broad Institute Genome Sequencing Center for Infectious Disease"/>
            <person name="Wu L."/>
            <person name="Ma J."/>
        </authorList>
    </citation>
    <scope>NUCLEOTIDE SEQUENCE [LARGE SCALE GENOMIC DNA]</scope>
    <source>
        <strain evidence="9">JCM 17388</strain>
    </source>
</reference>
<keyword evidence="9" id="KW-1185">Reference proteome</keyword>
<dbReference type="EMBL" id="BAABAQ010000015">
    <property type="protein sequence ID" value="GAA4205961.1"/>
    <property type="molecule type" value="Genomic_DNA"/>
</dbReference>
<evidence type="ECO:0000256" key="3">
    <source>
        <dbReference type="ARBA" id="ARBA00022989"/>
    </source>
</evidence>